<evidence type="ECO:0000259" key="2">
    <source>
        <dbReference type="Pfam" id="PF04606"/>
    </source>
</evidence>
<evidence type="ECO:0000313" key="3">
    <source>
        <dbReference type="EMBL" id="SIQ11331.1"/>
    </source>
</evidence>
<dbReference type="Pfam" id="PF04606">
    <property type="entry name" value="Ogr_Delta"/>
    <property type="match status" value="1"/>
</dbReference>
<dbReference type="STRING" id="49186.SAMN05421647_102241"/>
<sequence length="108" mass="12192">MSGSTTKLSTYKLVCPHCRHGLRVRNSYSLHLLLRATYLQCTNVNCGATFRGQMEITHAMSPSACPNPEIDLPVADSEIRRQAIERENRKQMDFDDLLQDEDVQGKPA</sequence>
<dbReference type="Proteomes" id="UP000186895">
    <property type="component" value="Unassembled WGS sequence"/>
</dbReference>
<feature type="domain" description="Zinc finger Ogr/Delta-type" evidence="2">
    <location>
        <begin position="15"/>
        <end position="59"/>
    </location>
</feature>
<feature type="region of interest" description="Disordered" evidence="1">
    <location>
        <begin position="85"/>
        <end position="108"/>
    </location>
</feature>
<dbReference type="InterPro" id="IPR007684">
    <property type="entry name" value="Znf_Ogr/Delta"/>
</dbReference>
<reference evidence="3 4" key="1">
    <citation type="submission" date="2017-01" db="EMBL/GenBank/DDBJ databases">
        <authorList>
            <person name="Mah S.A."/>
            <person name="Swanson W.J."/>
            <person name="Moy G.W."/>
            <person name="Vacquier V.D."/>
        </authorList>
    </citation>
    <scope>NUCLEOTIDE SEQUENCE [LARGE SCALE GENOMIC DNA]</scope>
    <source>
        <strain evidence="3 4">DSM 7027</strain>
    </source>
</reference>
<protein>
    <submittedName>
        <fullName evidence="3">Ogr/Delta-like zinc finger</fullName>
    </submittedName>
</protein>
<keyword evidence="4" id="KW-1185">Reference proteome</keyword>
<evidence type="ECO:0000313" key="4">
    <source>
        <dbReference type="Proteomes" id="UP000186895"/>
    </source>
</evidence>
<dbReference type="EMBL" id="FTMN01000002">
    <property type="protein sequence ID" value="SIQ11331.1"/>
    <property type="molecule type" value="Genomic_DNA"/>
</dbReference>
<gene>
    <name evidence="3" type="ORF">SAMN05421647_102241</name>
</gene>
<organism evidence="3 4">
    <name type="scientific">Marinobacterium stanieri</name>
    <dbReference type="NCBI Taxonomy" id="49186"/>
    <lineage>
        <taxon>Bacteria</taxon>
        <taxon>Pseudomonadati</taxon>
        <taxon>Pseudomonadota</taxon>
        <taxon>Gammaproteobacteria</taxon>
        <taxon>Oceanospirillales</taxon>
        <taxon>Oceanospirillaceae</taxon>
        <taxon>Marinobacterium</taxon>
    </lineage>
</organism>
<accession>A0A1N6Q424</accession>
<dbReference type="AlphaFoldDB" id="A0A1N6Q424"/>
<evidence type="ECO:0000256" key="1">
    <source>
        <dbReference type="SAM" id="MobiDB-lite"/>
    </source>
</evidence>
<name>A0A1N6Q424_9GAMM</name>
<proteinExistence type="predicted"/>
<dbReference type="RefSeq" id="WP_076461630.1">
    <property type="nucleotide sequence ID" value="NZ_FTMN01000002.1"/>
</dbReference>